<keyword evidence="1" id="KW-0472">Membrane</keyword>
<protein>
    <submittedName>
        <fullName evidence="2">Uncharacterized protein</fullName>
    </submittedName>
</protein>
<keyword evidence="1" id="KW-0812">Transmembrane</keyword>
<feature type="transmembrane region" description="Helical" evidence="1">
    <location>
        <begin position="77"/>
        <end position="101"/>
    </location>
</feature>
<dbReference type="RefSeq" id="WP_290138256.1">
    <property type="nucleotide sequence ID" value="NZ_CP101620.1"/>
</dbReference>
<reference evidence="2" key="1">
    <citation type="submission" date="2022-07" db="EMBL/GenBank/DDBJ databases">
        <title>Faecal culturing of patients with breast cancer.</title>
        <authorList>
            <person name="Teng N.M.Y."/>
            <person name="Kiu R."/>
            <person name="Evans R."/>
            <person name="Baker D.J."/>
            <person name="Zenner C."/>
            <person name="Robinson S.D."/>
            <person name="Hall L.J."/>
        </authorList>
    </citation>
    <scope>NUCLEOTIDE SEQUENCE</scope>
    <source>
        <strain evidence="2">LH1062</strain>
    </source>
</reference>
<keyword evidence="3" id="KW-1185">Reference proteome</keyword>
<evidence type="ECO:0000256" key="1">
    <source>
        <dbReference type="SAM" id="Phobius"/>
    </source>
</evidence>
<dbReference type="EMBL" id="CP101620">
    <property type="protein sequence ID" value="UTY38135.1"/>
    <property type="molecule type" value="Genomic_DNA"/>
</dbReference>
<sequence length="161" mass="18883">MLFSPLPLIGCFLICIFKVVFNYFKKVNIKNFFQDFFSQQNILSLVFLFPTLVTFVFSNGKSGGNNGLLFNMNIGDINFYNLFMLAIFIFVEYGIYVGFIFKTYKHNYILWAILICLPFIAAFRFGTTNDFEMRASIPFLFCLMMFVIKQMTEDIIIKKEK</sequence>
<proteinExistence type="predicted"/>
<dbReference type="Proteomes" id="UP001060112">
    <property type="component" value="Chromosome"/>
</dbReference>
<feature type="transmembrane region" description="Helical" evidence="1">
    <location>
        <begin position="108"/>
        <end position="127"/>
    </location>
</feature>
<accession>A0ABY5HZ93</accession>
<gene>
    <name evidence="2" type="ORF">NMU03_10595</name>
</gene>
<evidence type="ECO:0000313" key="2">
    <source>
        <dbReference type="EMBL" id="UTY38135.1"/>
    </source>
</evidence>
<organism evidence="2 3">
    <name type="scientific">Allocoprobacillus halotolerans</name>
    <dbReference type="NCBI Taxonomy" id="2944914"/>
    <lineage>
        <taxon>Bacteria</taxon>
        <taxon>Bacillati</taxon>
        <taxon>Bacillota</taxon>
        <taxon>Erysipelotrichia</taxon>
        <taxon>Erysipelotrichales</taxon>
        <taxon>Erysipelotrichaceae</taxon>
        <taxon>Allocoprobacillus</taxon>
    </lineage>
</organism>
<keyword evidence="1" id="KW-1133">Transmembrane helix</keyword>
<feature type="transmembrane region" description="Helical" evidence="1">
    <location>
        <begin position="36"/>
        <end position="57"/>
    </location>
</feature>
<feature type="transmembrane region" description="Helical" evidence="1">
    <location>
        <begin position="133"/>
        <end position="152"/>
    </location>
</feature>
<name>A0ABY5HZ93_9FIRM</name>
<evidence type="ECO:0000313" key="3">
    <source>
        <dbReference type="Proteomes" id="UP001060112"/>
    </source>
</evidence>
<feature type="transmembrane region" description="Helical" evidence="1">
    <location>
        <begin position="6"/>
        <end position="24"/>
    </location>
</feature>